<dbReference type="OrthoDB" id="3249214at2759"/>
<gene>
    <name evidence="1" type="ORF">JAAARDRAFT_98754</name>
</gene>
<dbReference type="InParanoid" id="A0A067PSC0"/>
<proteinExistence type="predicted"/>
<evidence type="ECO:0008006" key="3">
    <source>
        <dbReference type="Google" id="ProtNLM"/>
    </source>
</evidence>
<feature type="non-terminal residue" evidence="1">
    <location>
        <position position="1"/>
    </location>
</feature>
<reference evidence="2" key="1">
    <citation type="journal article" date="2014" name="Proc. Natl. Acad. Sci. U.S.A.">
        <title>Extensive sampling of basidiomycete genomes demonstrates inadequacy of the white-rot/brown-rot paradigm for wood decay fungi.</title>
        <authorList>
            <person name="Riley R."/>
            <person name="Salamov A.A."/>
            <person name="Brown D.W."/>
            <person name="Nagy L.G."/>
            <person name="Floudas D."/>
            <person name="Held B.W."/>
            <person name="Levasseur A."/>
            <person name="Lombard V."/>
            <person name="Morin E."/>
            <person name="Otillar R."/>
            <person name="Lindquist E.A."/>
            <person name="Sun H."/>
            <person name="LaButti K.M."/>
            <person name="Schmutz J."/>
            <person name="Jabbour D."/>
            <person name="Luo H."/>
            <person name="Baker S.E."/>
            <person name="Pisabarro A.G."/>
            <person name="Walton J.D."/>
            <person name="Blanchette R.A."/>
            <person name="Henrissat B."/>
            <person name="Martin F."/>
            <person name="Cullen D."/>
            <person name="Hibbett D.S."/>
            <person name="Grigoriev I.V."/>
        </authorList>
    </citation>
    <scope>NUCLEOTIDE SEQUENCE [LARGE SCALE GENOMIC DNA]</scope>
    <source>
        <strain evidence="2">MUCL 33604</strain>
    </source>
</reference>
<sequence length="69" mass="8058">LAQELIDQIIDFVDAPSDAMALALTCRRFKAMLIPHHTHYRSTRTSLSRYDIWDSFINRPTLARNVRDL</sequence>
<dbReference type="AlphaFoldDB" id="A0A067PSC0"/>
<dbReference type="EMBL" id="KL197721">
    <property type="protein sequence ID" value="KDQ56730.1"/>
    <property type="molecule type" value="Genomic_DNA"/>
</dbReference>
<accession>A0A067PSC0</accession>
<evidence type="ECO:0000313" key="2">
    <source>
        <dbReference type="Proteomes" id="UP000027265"/>
    </source>
</evidence>
<protein>
    <recommendedName>
        <fullName evidence="3">F-box domain-containing protein</fullName>
    </recommendedName>
</protein>
<feature type="non-terminal residue" evidence="1">
    <location>
        <position position="69"/>
    </location>
</feature>
<evidence type="ECO:0000313" key="1">
    <source>
        <dbReference type="EMBL" id="KDQ56730.1"/>
    </source>
</evidence>
<organism evidence="1 2">
    <name type="scientific">Jaapia argillacea MUCL 33604</name>
    <dbReference type="NCBI Taxonomy" id="933084"/>
    <lineage>
        <taxon>Eukaryota</taxon>
        <taxon>Fungi</taxon>
        <taxon>Dikarya</taxon>
        <taxon>Basidiomycota</taxon>
        <taxon>Agaricomycotina</taxon>
        <taxon>Agaricomycetes</taxon>
        <taxon>Agaricomycetidae</taxon>
        <taxon>Jaapiales</taxon>
        <taxon>Jaapiaceae</taxon>
        <taxon>Jaapia</taxon>
    </lineage>
</organism>
<keyword evidence="2" id="KW-1185">Reference proteome</keyword>
<dbReference type="Proteomes" id="UP000027265">
    <property type="component" value="Unassembled WGS sequence"/>
</dbReference>
<name>A0A067PSC0_9AGAM</name>
<dbReference type="HOGENOM" id="CLU_189352_0_0_1"/>